<evidence type="ECO:0000313" key="5">
    <source>
        <dbReference type="EMBL" id="ALB28605.1"/>
    </source>
</evidence>
<accession>A0A0K2LBH3</accession>
<keyword evidence="6" id="KW-1185">Reference proteome</keyword>
<name>A0A0K2LBH3_9LACO</name>
<dbReference type="InterPro" id="IPR036388">
    <property type="entry name" value="WH-like_DNA-bd_sf"/>
</dbReference>
<dbReference type="Pfam" id="PF05043">
    <property type="entry name" value="Mga"/>
    <property type="match status" value="1"/>
</dbReference>
<gene>
    <name evidence="5" type="ORF">JP39_04105</name>
</gene>
<dbReference type="InterPro" id="IPR013196">
    <property type="entry name" value="HTH_11"/>
</dbReference>
<proteinExistence type="predicted"/>
<feature type="domain" description="Helix-turn-helix type 11" evidence="4">
    <location>
        <begin position="6"/>
        <end position="57"/>
    </location>
</feature>
<dbReference type="Gene3D" id="1.10.10.10">
    <property type="entry name" value="Winged helix-like DNA-binding domain superfamily/Winged helix DNA-binding domain"/>
    <property type="match status" value="1"/>
</dbReference>
<evidence type="ECO:0000259" key="4">
    <source>
        <dbReference type="Pfam" id="PF08279"/>
    </source>
</evidence>
<keyword evidence="1" id="KW-0805">Transcription regulation</keyword>
<keyword evidence="2" id="KW-0804">Transcription</keyword>
<evidence type="ECO:0000256" key="2">
    <source>
        <dbReference type="ARBA" id="ARBA00023163"/>
    </source>
</evidence>
<dbReference type="PANTHER" id="PTHR30185">
    <property type="entry name" value="CRYPTIC BETA-GLUCOSIDE BGL OPERON ANTITERMINATOR"/>
    <property type="match status" value="1"/>
</dbReference>
<dbReference type="STRING" id="1074467.JP39_04105"/>
<sequence>MVVLNRQRQILTAFNQEAKYLSSQQLAEKFNVSSRTITNDIRSINANFSSQLVIYDKEKRAYFVEDSARLVKVVASEEFGDDHLALAKDWPFLIFWYLYTKDEQCTIQDLEDTLHISVSLINRTLKKLKTVCRPWHVRVQGNNQGIILIGNQLWLDFALAQLSLPRINRRIDNSYLKLIFNNQVSEAQLKRLLKQIVDGYYRLTGVWLPDTESYITLVFYLLSTNLNDVKNFGWHAMPVERQQFIREYLRLSPVNNVMELHGDYQAFFEKYKNDENAIMSCLALTNFQYHEQARLNIYFPVQEITTALKEPCPFAIYEIDRPFVNLLNESTLTKTKNKAKVIIYTNDLVVGYHLQAQLAVVLQPQIPIIICNNMFKLDELIQLHEHIFFVSDQLRIRSKELLNEISFFEIHTLADPNNLADFIKVISQTIYQKK</sequence>
<dbReference type="Proteomes" id="UP000061546">
    <property type="component" value="Chromosome"/>
</dbReference>
<dbReference type="KEGG" id="lhi:JP39_04105"/>
<dbReference type="Pfam" id="PF08279">
    <property type="entry name" value="HTH_11"/>
    <property type="match status" value="1"/>
</dbReference>
<evidence type="ECO:0000259" key="3">
    <source>
        <dbReference type="Pfam" id="PF05043"/>
    </source>
</evidence>
<organism evidence="5 6">
    <name type="scientific">Companilactobacillus heilongjiangensis</name>
    <dbReference type="NCBI Taxonomy" id="1074467"/>
    <lineage>
        <taxon>Bacteria</taxon>
        <taxon>Bacillati</taxon>
        <taxon>Bacillota</taxon>
        <taxon>Bacilli</taxon>
        <taxon>Lactobacillales</taxon>
        <taxon>Lactobacillaceae</taxon>
        <taxon>Companilactobacillus</taxon>
    </lineage>
</organism>
<dbReference type="InterPro" id="IPR007737">
    <property type="entry name" value="Mga_HTH"/>
</dbReference>
<dbReference type="SUPFAM" id="SSF46785">
    <property type="entry name" value="Winged helix' DNA-binding domain"/>
    <property type="match status" value="1"/>
</dbReference>
<dbReference type="PANTHER" id="PTHR30185:SF18">
    <property type="entry name" value="TRANSCRIPTIONAL REGULATOR MTLR"/>
    <property type="match status" value="1"/>
</dbReference>
<feature type="domain" description="Mga helix-turn-helix" evidence="3">
    <location>
        <begin position="86"/>
        <end position="152"/>
    </location>
</feature>
<reference evidence="5 6" key="1">
    <citation type="submission" date="2015-08" db="EMBL/GenBank/DDBJ databases">
        <title>Genomic sequence of Lactobacillus heilongjiangensis DSM 28069, isolated from Chinese traditional pickle.</title>
        <authorList>
            <person name="Jiang X."/>
            <person name="Zheng B."/>
            <person name="Cheng H."/>
        </authorList>
    </citation>
    <scope>NUCLEOTIDE SEQUENCE [LARGE SCALE GENOMIC DNA]</scope>
    <source>
        <strain evidence="5 6">DSM 28069</strain>
    </source>
</reference>
<dbReference type="EMBL" id="CP012559">
    <property type="protein sequence ID" value="ALB28605.1"/>
    <property type="molecule type" value="Genomic_DNA"/>
</dbReference>
<evidence type="ECO:0000256" key="1">
    <source>
        <dbReference type="ARBA" id="ARBA00023015"/>
    </source>
</evidence>
<dbReference type="InterPro" id="IPR050661">
    <property type="entry name" value="BglG_antiterminators"/>
</dbReference>
<protein>
    <submittedName>
        <fullName evidence="5">Uncharacterized protein</fullName>
    </submittedName>
</protein>
<evidence type="ECO:0000313" key="6">
    <source>
        <dbReference type="Proteomes" id="UP000061546"/>
    </source>
</evidence>
<dbReference type="InterPro" id="IPR036390">
    <property type="entry name" value="WH_DNA-bd_sf"/>
</dbReference>
<dbReference type="AlphaFoldDB" id="A0A0K2LBH3"/>